<sequence length="261" mass="30252">MFNKIAQYIFRLRKDNNFSQDYLAGEIGMSRPTYIQIEKGARELTISEAQKLADIFGLALADFLAMDDPKKFKINLSDKSLSKAKEPQTRISIPQEQLAKFKEVLLYILEKVGAKPNIGETVLYKLLYFVDFDYYEKFEEQLIGARYIKNHYGPTPVAFKKIIESMKKSGDIEVVHSKYFQYEQKKYLPRRRPNLTALSAQEIAHIDGVLNRLSDKTAAELSDYSHKDIPYLAAENGQVLSYESVFYRDDEHSQKEYVDEL</sequence>
<feature type="domain" description="HTH cro/C1-type" evidence="1">
    <location>
        <begin position="11"/>
        <end position="63"/>
    </location>
</feature>
<comment type="caution">
    <text evidence="2">The sequence shown here is derived from an EMBL/GenBank/DDBJ whole genome shotgun (WGS) entry which is preliminary data.</text>
</comment>
<organism evidence="2 3">
    <name type="scientific">Candidatus Magasanikbacteria bacterium RIFCSPLOWO2_12_FULL_43_12</name>
    <dbReference type="NCBI Taxonomy" id="1798692"/>
    <lineage>
        <taxon>Bacteria</taxon>
        <taxon>Candidatus Magasanikiibacteriota</taxon>
    </lineage>
</organism>
<dbReference type="STRING" id="1798692.A3G00_01545"/>
<dbReference type="InterPro" id="IPR001387">
    <property type="entry name" value="Cro/C1-type_HTH"/>
</dbReference>
<dbReference type="Gene3D" id="1.10.260.40">
    <property type="entry name" value="lambda repressor-like DNA-binding domains"/>
    <property type="match status" value="1"/>
</dbReference>
<dbReference type="PROSITE" id="PS50943">
    <property type="entry name" value="HTH_CROC1"/>
    <property type="match status" value="1"/>
</dbReference>
<protein>
    <submittedName>
        <fullName evidence="2">Repressor protein</fullName>
    </submittedName>
</protein>
<dbReference type="CDD" id="cd00093">
    <property type="entry name" value="HTH_XRE"/>
    <property type="match status" value="1"/>
</dbReference>
<evidence type="ECO:0000313" key="3">
    <source>
        <dbReference type="Proteomes" id="UP000178347"/>
    </source>
</evidence>
<dbReference type="Proteomes" id="UP000178347">
    <property type="component" value="Unassembled WGS sequence"/>
</dbReference>
<dbReference type="Pfam" id="PF01381">
    <property type="entry name" value="HTH_3"/>
    <property type="match status" value="1"/>
</dbReference>
<dbReference type="GO" id="GO:0003677">
    <property type="term" value="F:DNA binding"/>
    <property type="evidence" value="ECO:0007669"/>
    <property type="project" value="InterPro"/>
</dbReference>
<dbReference type="Pfam" id="PF13274">
    <property type="entry name" value="SocA_Panacea"/>
    <property type="match status" value="1"/>
</dbReference>
<reference evidence="2 3" key="1">
    <citation type="journal article" date="2016" name="Nat. Commun.">
        <title>Thousands of microbial genomes shed light on interconnected biogeochemical processes in an aquifer system.</title>
        <authorList>
            <person name="Anantharaman K."/>
            <person name="Brown C.T."/>
            <person name="Hug L.A."/>
            <person name="Sharon I."/>
            <person name="Castelle C.J."/>
            <person name="Probst A.J."/>
            <person name="Thomas B.C."/>
            <person name="Singh A."/>
            <person name="Wilkins M.J."/>
            <person name="Karaoz U."/>
            <person name="Brodie E.L."/>
            <person name="Williams K.H."/>
            <person name="Hubbard S.S."/>
            <person name="Banfield J.F."/>
        </authorList>
    </citation>
    <scope>NUCLEOTIDE SEQUENCE [LARGE SCALE GENOMIC DNA]</scope>
</reference>
<dbReference type="InterPro" id="IPR025272">
    <property type="entry name" value="SocA_Panacea"/>
</dbReference>
<gene>
    <name evidence="2" type="ORF">A3G00_01545</name>
</gene>
<dbReference type="SMART" id="SM00530">
    <property type="entry name" value="HTH_XRE"/>
    <property type="match status" value="1"/>
</dbReference>
<proteinExistence type="predicted"/>
<name>A0A1F6MU08_9BACT</name>
<dbReference type="AlphaFoldDB" id="A0A1F6MU08"/>
<dbReference type="InterPro" id="IPR010982">
    <property type="entry name" value="Lambda_DNA-bd_dom_sf"/>
</dbReference>
<evidence type="ECO:0000313" key="2">
    <source>
        <dbReference type="EMBL" id="OGH75018.1"/>
    </source>
</evidence>
<dbReference type="SUPFAM" id="SSF47413">
    <property type="entry name" value="lambda repressor-like DNA-binding domains"/>
    <property type="match status" value="1"/>
</dbReference>
<evidence type="ECO:0000259" key="1">
    <source>
        <dbReference type="PROSITE" id="PS50943"/>
    </source>
</evidence>
<accession>A0A1F6MU08</accession>
<dbReference type="EMBL" id="MFQN01000011">
    <property type="protein sequence ID" value="OGH75018.1"/>
    <property type="molecule type" value="Genomic_DNA"/>
</dbReference>